<dbReference type="InterPro" id="IPR016024">
    <property type="entry name" value="ARM-type_fold"/>
</dbReference>
<evidence type="ECO:0008006" key="3">
    <source>
        <dbReference type="Google" id="ProtNLM"/>
    </source>
</evidence>
<evidence type="ECO:0000313" key="2">
    <source>
        <dbReference type="Proteomes" id="UP000198765"/>
    </source>
</evidence>
<proteinExistence type="predicted"/>
<sequence length="470" mass="50707">MAVTTGDDVLGLVIPDGREPPVADALRAAPLGPMIGPPLEEPDLADGCSDHRGVPHGGLTSWKMRRVRLDLDSIDWASLTHAYGSAEDVPGLIRDLRSSDAEVRSAAMYELYGNIYHQGTRYEASAYAVPFLLELLADPATPARHEVIQLLSCLAVGYTPYDIPAGGFPIAEIRNDLAQVPEETWRRWSQAMKDWYEVVSTGQRRPLPLTKPERRLLETRHALAAYDAVRAGVPLLLSCLADPDAEVVGEAIHALAWFSEEMTSIRPRLLDIASDDQRPAQTVGAALVALGLVGGALTQPVADLLDRNLAGTDPDLRWAAAVAWAQLAGEEVPEAAIAELRGWAAAVRQQDTGQTIWEASPSYVALDVLDAFAAPVAAQVRSDLVAAVLAEQPTSNWHNHFNVVLGYAFPRMESDHGRGFEELTAAQRAAVAWLIDNPHVFGSSGPQGPLRQHGLPTTHEALRAYAGLIG</sequence>
<dbReference type="SUPFAM" id="SSF48371">
    <property type="entry name" value="ARM repeat"/>
    <property type="match status" value="1"/>
</dbReference>
<dbReference type="Gene3D" id="1.25.10.10">
    <property type="entry name" value="Leucine-rich Repeat Variant"/>
    <property type="match status" value="2"/>
</dbReference>
<reference evidence="1 2" key="1">
    <citation type="submission" date="2016-06" db="EMBL/GenBank/DDBJ databases">
        <authorList>
            <person name="Kjaerup R.B."/>
            <person name="Dalgaard T.S."/>
            <person name="Juul-Madsen H.R."/>
        </authorList>
    </citation>
    <scope>NUCLEOTIDE SEQUENCE [LARGE SCALE GENOMIC DNA]</scope>
    <source>
        <strain evidence="1 2">DSM 45248</strain>
    </source>
</reference>
<accession>A0A1A8ZSV4</accession>
<dbReference type="AlphaFoldDB" id="A0A1A8ZSV4"/>
<dbReference type="Proteomes" id="UP000198765">
    <property type="component" value="Chromosome I"/>
</dbReference>
<keyword evidence="2" id="KW-1185">Reference proteome</keyword>
<dbReference type="EMBL" id="LT594324">
    <property type="protein sequence ID" value="SBT46977.1"/>
    <property type="molecule type" value="Genomic_DNA"/>
</dbReference>
<organism evidence="1 2">
    <name type="scientific">Micromonospora narathiwatensis</name>
    <dbReference type="NCBI Taxonomy" id="299146"/>
    <lineage>
        <taxon>Bacteria</taxon>
        <taxon>Bacillati</taxon>
        <taxon>Actinomycetota</taxon>
        <taxon>Actinomycetes</taxon>
        <taxon>Micromonosporales</taxon>
        <taxon>Micromonosporaceae</taxon>
        <taxon>Micromonospora</taxon>
    </lineage>
</organism>
<dbReference type="InterPro" id="IPR011989">
    <property type="entry name" value="ARM-like"/>
</dbReference>
<evidence type="ECO:0000313" key="1">
    <source>
        <dbReference type="EMBL" id="SBT46977.1"/>
    </source>
</evidence>
<gene>
    <name evidence="1" type="ORF">GA0070621_2768</name>
</gene>
<dbReference type="PATRIC" id="fig|299146.4.peg.2868"/>
<protein>
    <recommendedName>
        <fullName evidence="3">HEAT repeat-containing protein</fullName>
    </recommendedName>
</protein>
<name>A0A1A8ZSV4_9ACTN</name>